<feature type="domain" description="SH3" evidence="4">
    <location>
        <begin position="406"/>
        <end position="463"/>
    </location>
</feature>
<dbReference type="PANTHER" id="PTHR47174:SF2">
    <property type="entry name" value="SH3 DOMAIN SIGNALLING PROTEIN (AFU_ORTHOLOGUE AFUA_5G07670)"/>
    <property type="match status" value="1"/>
</dbReference>
<dbReference type="Pfam" id="PF14604">
    <property type="entry name" value="SH3_9"/>
    <property type="match status" value="1"/>
</dbReference>
<organism evidence="6 7">
    <name type="scientific">Aspergillus sclerotialis</name>
    <dbReference type="NCBI Taxonomy" id="2070753"/>
    <lineage>
        <taxon>Eukaryota</taxon>
        <taxon>Fungi</taxon>
        <taxon>Dikarya</taxon>
        <taxon>Ascomycota</taxon>
        <taxon>Pezizomycotina</taxon>
        <taxon>Eurotiomycetes</taxon>
        <taxon>Eurotiomycetidae</taxon>
        <taxon>Eurotiales</taxon>
        <taxon>Aspergillaceae</taxon>
        <taxon>Aspergillus</taxon>
        <taxon>Aspergillus subgen. Polypaecilum</taxon>
    </lineage>
</organism>
<evidence type="ECO:0000256" key="3">
    <source>
        <dbReference type="SAM" id="MobiDB-lite"/>
    </source>
</evidence>
<evidence type="ECO:0000256" key="1">
    <source>
        <dbReference type="ARBA" id="ARBA00022443"/>
    </source>
</evidence>
<dbReference type="SUPFAM" id="SSF103657">
    <property type="entry name" value="BAR/IMD domain-like"/>
    <property type="match status" value="1"/>
</dbReference>
<dbReference type="PRINTS" id="PR00452">
    <property type="entry name" value="SH3DOMAIN"/>
</dbReference>
<dbReference type="InterPro" id="IPR027267">
    <property type="entry name" value="AH/BAR_dom_sf"/>
</dbReference>
<dbReference type="PROSITE" id="PS50002">
    <property type="entry name" value="SH3"/>
    <property type="match status" value="1"/>
</dbReference>
<dbReference type="GO" id="GO:0051666">
    <property type="term" value="P:actin cortical patch localization"/>
    <property type="evidence" value="ECO:0007669"/>
    <property type="project" value="InterPro"/>
</dbReference>
<reference evidence="7" key="1">
    <citation type="submission" date="2017-02" db="EMBL/GenBank/DDBJ databases">
        <authorList>
            <person name="Tafer H."/>
            <person name="Lopandic K."/>
        </authorList>
    </citation>
    <scope>NUCLEOTIDE SEQUENCE [LARGE SCALE GENOMIC DNA]</scope>
    <source>
        <strain evidence="7">CBS 366.77</strain>
    </source>
</reference>
<dbReference type="PROSITE" id="PS51021">
    <property type="entry name" value="BAR"/>
    <property type="match status" value="1"/>
</dbReference>
<dbReference type="OrthoDB" id="10255128at2759"/>
<dbReference type="GO" id="GO:1990528">
    <property type="term" value="C:Rvs161p-Rvs167p complex"/>
    <property type="evidence" value="ECO:0007669"/>
    <property type="project" value="TreeGrafter"/>
</dbReference>
<proteinExistence type="predicted"/>
<feature type="compositionally biased region" description="Low complexity" evidence="3">
    <location>
        <begin position="354"/>
        <end position="368"/>
    </location>
</feature>
<dbReference type="AlphaFoldDB" id="A0A3A2ZLK9"/>
<dbReference type="InterPro" id="IPR046982">
    <property type="entry name" value="BIN3/RVS161-like"/>
</dbReference>
<dbReference type="EMBL" id="MVGC01000094">
    <property type="protein sequence ID" value="RJE24088.1"/>
    <property type="molecule type" value="Genomic_DNA"/>
</dbReference>
<keyword evidence="7" id="KW-1185">Reference proteome</keyword>
<dbReference type="STRING" id="2070753.A0A3A2ZLK9"/>
<dbReference type="Pfam" id="PF03114">
    <property type="entry name" value="BAR"/>
    <property type="match status" value="1"/>
</dbReference>
<dbReference type="Gene3D" id="2.30.30.40">
    <property type="entry name" value="SH3 Domains"/>
    <property type="match status" value="1"/>
</dbReference>
<dbReference type="FunFam" id="2.30.30.40:FF:000100">
    <property type="entry name" value="SH3 domain-containing YSC84-like protein 1"/>
    <property type="match status" value="1"/>
</dbReference>
<sequence>MQSMQRQFGKFMKRSADDSQVAVLLKDFEEADKLLSRIVDSTKAWRDAWSNILAYQGRMVGEFNTLYAPIIGSSEPTSDRQPATTPEDVLARTATLRDEYEDLKTELMQELNAMEDRMIMPTMQAKESLAPMKKTIKKRGDRKLDFEHSQNRVDNYAKKAKRSEKDNSALAKAELDLAKATEDYNAADETLKRQLPPLIAAIFSLLPRLLATQIEIQNSMLATYYTVLFNFAQQQRFPSQPPEMDEIMQVWEHAFLPIQQEVEAFSCLAKGKSPRQNSDDSRNGSTSGRLANGLNNFRRRSSGQYNPPPSASQVSTSPGRDKSPLPNFASKPQISASPSTDPYPTPMSDPPSTTPSSITPISFSPAAPKTDYFARDRQSGATNPVAAAAAAKKKPPPPPPRTGSASNVLFVTALYDFGGQSEGDLSFREGDRIRVVKKTESTDDWWDGELRGVKGSFPANYVE</sequence>
<evidence type="ECO:0000256" key="2">
    <source>
        <dbReference type="PROSITE-ProRule" id="PRU00192"/>
    </source>
</evidence>
<dbReference type="GO" id="GO:0030479">
    <property type="term" value="C:actin cortical patch"/>
    <property type="evidence" value="ECO:0007669"/>
    <property type="project" value="TreeGrafter"/>
</dbReference>
<dbReference type="GO" id="GO:0008289">
    <property type="term" value="F:lipid binding"/>
    <property type="evidence" value="ECO:0007669"/>
    <property type="project" value="TreeGrafter"/>
</dbReference>
<dbReference type="GO" id="GO:0097320">
    <property type="term" value="P:plasma membrane tubulation"/>
    <property type="evidence" value="ECO:0007669"/>
    <property type="project" value="TreeGrafter"/>
</dbReference>
<dbReference type="InterPro" id="IPR001452">
    <property type="entry name" value="SH3_domain"/>
</dbReference>
<dbReference type="GO" id="GO:0043332">
    <property type="term" value="C:mating projection tip"/>
    <property type="evidence" value="ECO:0007669"/>
    <property type="project" value="TreeGrafter"/>
</dbReference>
<evidence type="ECO:0000259" key="5">
    <source>
        <dbReference type="PROSITE" id="PS51021"/>
    </source>
</evidence>
<keyword evidence="1 2" id="KW-0728">SH3 domain</keyword>
<gene>
    <name evidence="6" type="ORF">PHISCL_03577</name>
</gene>
<dbReference type="SUPFAM" id="SSF50044">
    <property type="entry name" value="SH3-domain"/>
    <property type="match status" value="1"/>
</dbReference>
<dbReference type="SMART" id="SM00326">
    <property type="entry name" value="SH3"/>
    <property type="match status" value="1"/>
</dbReference>
<dbReference type="CDD" id="cd07599">
    <property type="entry name" value="BAR_Rvs167p"/>
    <property type="match status" value="1"/>
</dbReference>
<accession>A0A3A2ZLK9</accession>
<dbReference type="Gene3D" id="1.20.1270.60">
    <property type="entry name" value="Arfaptin homology (AH) domain/BAR domain"/>
    <property type="match status" value="1"/>
</dbReference>
<dbReference type="InterPro" id="IPR004148">
    <property type="entry name" value="BAR_dom"/>
</dbReference>
<evidence type="ECO:0000313" key="7">
    <source>
        <dbReference type="Proteomes" id="UP000266188"/>
    </source>
</evidence>
<dbReference type="GO" id="GO:0006897">
    <property type="term" value="P:endocytosis"/>
    <property type="evidence" value="ECO:0007669"/>
    <property type="project" value="InterPro"/>
</dbReference>
<dbReference type="Proteomes" id="UP000266188">
    <property type="component" value="Unassembled WGS sequence"/>
</dbReference>
<feature type="region of interest" description="Disordered" evidence="3">
    <location>
        <begin position="270"/>
        <end position="405"/>
    </location>
</feature>
<protein>
    <submittedName>
        <fullName evidence="6">SH3 domain protein</fullName>
    </submittedName>
</protein>
<evidence type="ECO:0000313" key="6">
    <source>
        <dbReference type="EMBL" id="RJE24088.1"/>
    </source>
</evidence>
<feature type="domain" description="BAR" evidence="5">
    <location>
        <begin position="6"/>
        <end position="244"/>
    </location>
</feature>
<feature type="compositionally biased region" description="Pro residues" evidence="3">
    <location>
        <begin position="341"/>
        <end position="353"/>
    </location>
</feature>
<evidence type="ECO:0000259" key="4">
    <source>
        <dbReference type="PROSITE" id="PS50002"/>
    </source>
</evidence>
<comment type="caution">
    <text evidence="6">The sequence shown here is derived from an EMBL/GenBank/DDBJ whole genome shotgun (WGS) entry which is preliminary data.</text>
</comment>
<dbReference type="PANTHER" id="PTHR47174">
    <property type="entry name" value="BRIDGING INTEGRATOR 3"/>
    <property type="match status" value="1"/>
</dbReference>
<feature type="compositionally biased region" description="Polar residues" evidence="3">
    <location>
        <begin position="283"/>
        <end position="295"/>
    </location>
</feature>
<dbReference type="GO" id="GO:0031097">
    <property type="term" value="C:medial cortex"/>
    <property type="evidence" value="ECO:0007669"/>
    <property type="project" value="TreeGrafter"/>
</dbReference>
<name>A0A3A2ZLK9_9EURO</name>
<dbReference type="InterPro" id="IPR036028">
    <property type="entry name" value="SH3-like_dom_sf"/>
</dbReference>